<keyword evidence="3 8" id="KW-0324">Glycolysis</keyword>
<dbReference type="SUPFAM" id="SSF53254">
    <property type="entry name" value="Phosphoglycerate mutase-like"/>
    <property type="match status" value="2"/>
</dbReference>
<gene>
    <name evidence="11" type="ORF">HJC23_012949</name>
</gene>
<feature type="active site" description="Proton donor/acceptor" evidence="5">
    <location>
        <position position="269"/>
    </location>
</feature>
<name>A0ABD3Q296_9STRA</name>
<sequence length="923" mass="104274">MPRLVVSLCLTTFLLVTQSPGASDALAFPCRQRRHSRHTYPNSERRRSSVAIASRPVVQSRLHAALPQRSNRDANNSNSYNGKNEAASSILNVNGAYSHSPNAWGYSRTVVNDRERRRYERQRIRHRMKFGKAATTQFDDQEMDEDGYWGMFGRSSKRGFVMRVFQGILQLPRGMFRGKSVEPGTLILVRHGESLWNANKTFTGWADPDLSPQGYREVEHAARLLLEGGYKVDVVFTSRLKRAIRSSWILLKEMNESYLPVFKSWRLNERMYGALTGLSKTETAVQMGAELVQEWRGSLRSRPPPLTIADKYYPGRDRRHSDLSVDQIPLTESLLDCMERTKPLWVEKISYELACGRNVLVVAHANTLRGLVKIIDSIGDDEIQDIAIPTGIPIVYKFDKDLNPIPPSGDQSTVTQVHMSGIFLEKPGLLKQAIKREQEWCANVPDYDKVMSRASSGMTPLERSLSKLEASRQVQQWANNFVDDTEEEDDGTDGKLTLVEQDKVWEKGLHELEEGEYFDPDHPKFEEARSTGKMNSSSDDTVEATLYNANSYNPCVSAMPAAASLPGLGPVPVKKSEALIVMIRHGKTENNKLGLFTGWDDVPLAAEGVEEAKEAGRLLKLHGFEFDVVYTSWLSRAIETAWYDIGGCISFDKTTHLRYFDACTLFLPLIIQRMYGDLTGLSKAMVKQQYGEKQFKAWRRGYAVKPPHVSSFSPQYPGNDMRYRKYLKDVRFSLSETLIRSIESNKFSLQRKRASKIHSLLNFFTLFLLILVVTLDAVPKSESLKDCMDRTIPYFTEHIMPEAVSKGKRVLIASSENAIRGLLMHLCEIPEEKISGLEIPNGLPLIFDLNSKCVKLLDDGTGRDPLEVYNFGASASYLFRPCMNPDGSYDEECSINFMSDGAEITLEDNEVLSSIRRPVTLNV</sequence>
<feature type="binding site" evidence="6">
    <location>
        <position position="242"/>
    </location>
    <ligand>
        <name>substrate</name>
    </ligand>
</feature>
<dbReference type="EMBL" id="JABMIG020000081">
    <property type="protein sequence ID" value="KAL3794412.1"/>
    <property type="molecule type" value="Genomic_DNA"/>
</dbReference>
<evidence type="ECO:0000256" key="6">
    <source>
        <dbReference type="PIRSR" id="PIRSR613078-2"/>
    </source>
</evidence>
<dbReference type="CDD" id="cd07067">
    <property type="entry name" value="HP_PGM_like"/>
    <property type="match status" value="2"/>
</dbReference>
<feature type="compositionally biased region" description="Polar residues" evidence="9">
    <location>
        <begin position="73"/>
        <end position="83"/>
    </location>
</feature>
<evidence type="ECO:0000256" key="7">
    <source>
        <dbReference type="PIRSR" id="PIRSR613078-3"/>
    </source>
</evidence>
<dbReference type="SMART" id="SM00855">
    <property type="entry name" value="PGAM"/>
    <property type="match status" value="2"/>
</dbReference>
<feature type="binding site" evidence="6">
    <location>
        <begin position="203"/>
        <end position="204"/>
    </location>
    <ligand>
        <name>substrate</name>
    </ligand>
</feature>
<dbReference type="InterPro" id="IPR013078">
    <property type="entry name" value="His_Pase_superF_clade-1"/>
</dbReference>
<feature type="region of interest" description="Disordered" evidence="9">
    <location>
        <begin position="64"/>
        <end position="83"/>
    </location>
</feature>
<reference evidence="11 12" key="1">
    <citation type="journal article" date="2020" name="G3 (Bethesda)">
        <title>Improved Reference Genome for Cyclotella cryptica CCMP332, a Model for Cell Wall Morphogenesis, Salinity Adaptation, and Lipid Production in Diatoms (Bacillariophyta).</title>
        <authorList>
            <person name="Roberts W.R."/>
            <person name="Downey K.M."/>
            <person name="Ruck E.C."/>
            <person name="Traller J.C."/>
            <person name="Alverson A.J."/>
        </authorList>
    </citation>
    <scope>NUCLEOTIDE SEQUENCE [LARGE SCALE GENOMIC DNA]</scope>
    <source>
        <strain evidence="11 12">CCMP332</strain>
    </source>
</reference>
<evidence type="ECO:0000256" key="5">
    <source>
        <dbReference type="PIRSR" id="PIRSR613078-1"/>
    </source>
</evidence>
<feature type="signal peptide" evidence="10">
    <location>
        <begin position="1"/>
        <end position="25"/>
    </location>
</feature>
<dbReference type="AlphaFoldDB" id="A0ABD3Q296"/>
<dbReference type="Gene3D" id="3.40.50.1240">
    <property type="entry name" value="Phosphoglycerate mutase-like"/>
    <property type="match status" value="2"/>
</dbReference>
<comment type="similarity">
    <text evidence="2 8">Belongs to the phosphoglycerate mutase family. BPG-dependent PGAM subfamily.</text>
</comment>
<protein>
    <recommendedName>
        <fullName evidence="8">Phosphoglycerate mutase</fullName>
        <ecNumber evidence="8">5.4.2.11</ecNumber>
    </recommendedName>
</protein>
<evidence type="ECO:0000256" key="3">
    <source>
        <dbReference type="ARBA" id="ARBA00023152"/>
    </source>
</evidence>
<feature type="chain" id="PRO_5044844337" description="Phosphoglycerate mutase" evidence="10">
    <location>
        <begin position="26"/>
        <end position="923"/>
    </location>
</feature>
<dbReference type="FunFam" id="3.40.50.1240:FF:000003">
    <property type="entry name" value="2,3-bisphosphoglycerate-dependent phosphoglycerate mutase"/>
    <property type="match status" value="1"/>
</dbReference>
<dbReference type="InterPro" id="IPR029033">
    <property type="entry name" value="His_PPase_superfam"/>
</dbReference>
<keyword evidence="4 8" id="KW-0413">Isomerase</keyword>
<evidence type="ECO:0000256" key="8">
    <source>
        <dbReference type="RuleBase" id="RU004511"/>
    </source>
</evidence>
<keyword evidence="12" id="KW-1185">Reference proteome</keyword>
<feature type="binding site" evidence="6">
    <location>
        <position position="280"/>
    </location>
    <ligand>
        <name>substrate</name>
    </ligand>
</feature>
<accession>A0ABD3Q296</accession>
<comment type="caution">
    <text evidence="11">The sequence shown here is derived from an EMBL/GenBank/DDBJ whole genome shotgun (WGS) entry which is preliminary data.</text>
</comment>
<feature type="site" description="Transition state stabilizer" evidence="7">
    <location>
        <position position="364"/>
    </location>
</feature>
<dbReference type="EC" id="5.4.2.11" evidence="8"/>
<dbReference type="HAMAP" id="MF_01039">
    <property type="entry name" value="PGAM_GpmA"/>
    <property type="match status" value="1"/>
</dbReference>
<dbReference type="PANTHER" id="PTHR11931">
    <property type="entry name" value="PHOSPHOGLYCERATE MUTASE"/>
    <property type="match status" value="1"/>
</dbReference>
<dbReference type="NCBIfam" id="TIGR01258">
    <property type="entry name" value="pgm_1"/>
    <property type="match status" value="2"/>
</dbReference>
<evidence type="ECO:0000256" key="10">
    <source>
        <dbReference type="SAM" id="SignalP"/>
    </source>
</evidence>
<dbReference type="Pfam" id="PF00300">
    <property type="entry name" value="His_Phos_1"/>
    <property type="match status" value="2"/>
</dbReference>
<dbReference type="InterPro" id="IPR001345">
    <property type="entry name" value="PG/BPGM_mutase_AS"/>
</dbReference>
<evidence type="ECO:0000256" key="4">
    <source>
        <dbReference type="ARBA" id="ARBA00023235"/>
    </source>
</evidence>
<proteinExistence type="inferred from homology"/>
<evidence type="ECO:0000256" key="9">
    <source>
        <dbReference type="SAM" id="MobiDB-lite"/>
    </source>
</evidence>
<comment type="catalytic activity">
    <reaction evidence="1 8">
        <text>(2R)-2-phosphoglycerate = (2R)-3-phosphoglycerate</text>
        <dbReference type="Rhea" id="RHEA:15901"/>
        <dbReference type="ChEBI" id="CHEBI:58272"/>
        <dbReference type="ChEBI" id="CHEBI:58289"/>
        <dbReference type="EC" id="5.4.2.11"/>
    </reaction>
</comment>
<feature type="binding site" evidence="6">
    <location>
        <begin position="190"/>
        <end position="197"/>
    </location>
    <ligand>
        <name>substrate</name>
    </ligand>
</feature>
<feature type="active site" description="Tele-phosphohistidine intermediate" evidence="5">
    <location>
        <position position="191"/>
    </location>
</feature>
<evidence type="ECO:0000313" key="12">
    <source>
        <dbReference type="Proteomes" id="UP001516023"/>
    </source>
</evidence>
<dbReference type="PROSITE" id="PS00175">
    <property type="entry name" value="PG_MUTASE"/>
    <property type="match status" value="1"/>
</dbReference>
<dbReference type="GO" id="GO:0004619">
    <property type="term" value="F:phosphoglycerate mutase activity"/>
    <property type="evidence" value="ECO:0007669"/>
    <property type="project" value="UniProtKB-EC"/>
</dbReference>
<evidence type="ECO:0000256" key="2">
    <source>
        <dbReference type="ARBA" id="ARBA00006717"/>
    </source>
</evidence>
<dbReference type="GO" id="GO:0006096">
    <property type="term" value="P:glycolytic process"/>
    <property type="evidence" value="ECO:0007669"/>
    <property type="project" value="UniProtKB-KW"/>
</dbReference>
<dbReference type="InterPro" id="IPR005952">
    <property type="entry name" value="Phosphogly_mut1"/>
</dbReference>
<evidence type="ECO:0000313" key="11">
    <source>
        <dbReference type="EMBL" id="KAL3794412.1"/>
    </source>
</evidence>
<evidence type="ECO:0000256" key="1">
    <source>
        <dbReference type="ARBA" id="ARBA00000380"/>
    </source>
</evidence>
<feature type="binding site" evidence="6">
    <location>
        <begin position="269"/>
        <end position="272"/>
    </location>
    <ligand>
        <name>substrate</name>
    </ligand>
</feature>
<dbReference type="Proteomes" id="UP001516023">
    <property type="component" value="Unassembled WGS sequence"/>
</dbReference>
<organism evidence="11 12">
    <name type="scientific">Cyclotella cryptica</name>
    <dbReference type="NCBI Taxonomy" id="29204"/>
    <lineage>
        <taxon>Eukaryota</taxon>
        <taxon>Sar</taxon>
        <taxon>Stramenopiles</taxon>
        <taxon>Ochrophyta</taxon>
        <taxon>Bacillariophyta</taxon>
        <taxon>Coscinodiscophyceae</taxon>
        <taxon>Thalassiosirophycidae</taxon>
        <taxon>Stephanodiscales</taxon>
        <taxon>Stephanodiscaceae</taxon>
        <taxon>Cyclotella</taxon>
    </lineage>
</organism>
<keyword evidence="10" id="KW-0732">Signal</keyword>